<organism evidence="1">
    <name type="scientific">Chrysotila carterae</name>
    <name type="common">Marine alga</name>
    <name type="synonym">Syracosphaera carterae</name>
    <dbReference type="NCBI Taxonomy" id="13221"/>
    <lineage>
        <taxon>Eukaryota</taxon>
        <taxon>Haptista</taxon>
        <taxon>Haptophyta</taxon>
        <taxon>Prymnesiophyceae</taxon>
        <taxon>Isochrysidales</taxon>
        <taxon>Isochrysidaceae</taxon>
        <taxon>Chrysotila</taxon>
    </lineage>
</organism>
<sequence>MVTACAINALLRYCARRTQSTLPTEIPITEDGAGPGLVERHDIDAQEYLAPQETGACLNTLELYLMLCTASCRIRLGAPELLDVLIILNSAVNGDCNLTPKTMRLTLVAAIVIAAKRTQTASSSASVPSDMKIAGSAFSHLNLSRLLGTMLLVEHATDFQLAVLDDEQLRRQYTINLAKLAERERPAINMYLQRVPQMNLDIEATKNMRHDFQNTRPFAGAHSPVHSFKRARRLDLSPLSQQLFCDL</sequence>
<name>A0A7S4B317_CHRCT</name>
<accession>A0A7S4B317</accession>
<evidence type="ECO:0000313" key="1">
    <source>
        <dbReference type="EMBL" id="CAE0752237.1"/>
    </source>
</evidence>
<gene>
    <name evidence="1" type="ORF">PCAR00345_LOCUS4822</name>
</gene>
<protein>
    <submittedName>
        <fullName evidence="1">Uncharacterized protein</fullName>
    </submittedName>
</protein>
<reference evidence="1" key="1">
    <citation type="submission" date="2021-01" db="EMBL/GenBank/DDBJ databases">
        <authorList>
            <person name="Corre E."/>
            <person name="Pelletier E."/>
            <person name="Niang G."/>
            <person name="Scheremetjew M."/>
            <person name="Finn R."/>
            <person name="Kale V."/>
            <person name="Holt S."/>
            <person name="Cochrane G."/>
            <person name="Meng A."/>
            <person name="Brown T."/>
            <person name="Cohen L."/>
        </authorList>
    </citation>
    <scope>NUCLEOTIDE SEQUENCE</scope>
    <source>
        <strain evidence="1">CCMP645</strain>
    </source>
</reference>
<dbReference type="EMBL" id="HBIZ01008318">
    <property type="protein sequence ID" value="CAE0752237.1"/>
    <property type="molecule type" value="Transcribed_RNA"/>
</dbReference>
<dbReference type="AlphaFoldDB" id="A0A7S4B317"/>
<proteinExistence type="predicted"/>